<evidence type="ECO:0000313" key="3">
    <source>
        <dbReference type="Proteomes" id="UP000487350"/>
    </source>
</evidence>
<keyword evidence="1" id="KW-1133">Transmembrane helix</keyword>
<gene>
    <name evidence="2" type="ORF">GHT07_20235</name>
</gene>
<accession>A0A844BDT8</accession>
<proteinExistence type="predicted"/>
<keyword evidence="1" id="KW-0812">Transmembrane</keyword>
<dbReference type="Proteomes" id="UP000487350">
    <property type="component" value="Unassembled WGS sequence"/>
</dbReference>
<keyword evidence="3" id="KW-1185">Reference proteome</keyword>
<dbReference type="RefSeq" id="WP_153586903.1">
    <property type="nucleotide sequence ID" value="NZ_WJBU01000028.1"/>
</dbReference>
<reference evidence="2 3" key="1">
    <citation type="submission" date="2019-11" db="EMBL/GenBank/DDBJ databases">
        <title>Caenimonas koreensis gen. nov., sp. nov., isolated from activated sludge.</title>
        <authorList>
            <person name="Seung H.R."/>
        </authorList>
    </citation>
    <scope>NUCLEOTIDE SEQUENCE [LARGE SCALE GENOMIC DNA]</scope>
    <source>
        <strain evidence="2 3">EMB320</strain>
    </source>
</reference>
<keyword evidence="1" id="KW-0472">Membrane</keyword>
<name>A0A844BDT8_9BURK</name>
<evidence type="ECO:0000256" key="1">
    <source>
        <dbReference type="SAM" id="Phobius"/>
    </source>
</evidence>
<comment type="caution">
    <text evidence="2">The sequence shown here is derived from an EMBL/GenBank/DDBJ whole genome shotgun (WGS) entry which is preliminary data.</text>
</comment>
<dbReference type="AlphaFoldDB" id="A0A844BDT8"/>
<sequence>MSARNAFYIAAALLLGALSTEVADDWSARSRAAEAWFYALVPAMLDLLHPAPTWAVATVVYSLQYLTLAWLLEAAWKAVSPCRLARQES</sequence>
<dbReference type="EMBL" id="WJBU01000028">
    <property type="protein sequence ID" value="MRD49607.1"/>
    <property type="molecule type" value="Genomic_DNA"/>
</dbReference>
<feature type="transmembrane region" description="Helical" evidence="1">
    <location>
        <begin position="54"/>
        <end position="76"/>
    </location>
</feature>
<organism evidence="2 3">
    <name type="scientific">Caenimonas koreensis DSM 17982</name>
    <dbReference type="NCBI Taxonomy" id="1121255"/>
    <lineage>
        <taxon>Bacteria</taxon>
        <taxon>Pseudomonadati</taxon>
        <taxon>Pseudomonadota</taxon>
        <taxon>Betaproteobacteria</taxon>
        <taxon>Burkholderiales</taxon>
        <taxon>Comamonadaceae</taxon>
        <taxon>Caenimonas</taxon>
    </lineage>
</organism>
<evidence type="ECO:0000313" key="2">
    <source>
        <dbReference type="EMBL" id="MRD49607.1"/>
    </source>
</evidence>
<protein>
    <submittedName>
        <fullName evidence="2">Uncharacterized protein</fullName>
    </submittedName>
</protein>